<sequence>MNKIVLIICLSLSLQACSNLGINLAIGIGDTSTTNKLTVPENKTKEDKKKNGLLAITQFMAVMALLKTQVQS</sequence>
<dbReference type="Proteomes" id="UP000327424">
    <property type="component" value="Chromosome"/>
</dbReference>
<name>A0A5J6WGS4_MORMI</name>
<feature type="signal peptide" evidence="1">
    <location>
        <begin position="1"/>
        <end position="18"/>
    </location>
</feature>
<feature type="chain" id="PRO_5023854037" description="Lipoprotein" evidence="1">
    <location>
        <begin position="19"/>
        <end position="72"/>
    </location>
</feature>
<proteinExistence type="predicted"/>
<reference evidence="2 3" key="1">
    <citation type="submission" date="2019-09" db="EMBL/GenBank/DDBJ databases">
        <title>Hybrid Assembly of the complete Genome of the Deep-Sea Bacterium Moritella marina from long Nanopore and Illumina reads.</title>
        <authorList>
            <person name="Magin S."/>
            <person name="Georgoulis A."/>
            <person name="Papadimitriou K."/>
            <person name="Iliakis G."/>
            <person name="Vorgias C.E."/>
        </authorList>
    </citation>
    <scope>NUCLEOTIDE SEQUENCE [LARGE SCALE GENOMIC DNA]</scope>
    <source>
        <strain evidence="2 3">MP-1</strain>
    </source>
</reference>
<keyword evidence="1" id="KW-0732">Signal</keyword>
<dbReference type="PROSITE" id="PS51257">
    <property type="entry name" value="PROKAR_LIPOPROTEIN"/>
    <property type="match status" value="1"/>
</dbReference>
<organism evidence="2 3">
    <name type="scientific">Moritella marina ATCC 15381</name>
    <dbReference type="NCBI Taxonomy" id="1202962"/>
    <lineage>
        <taxon>Bacteria</taxon>
        <taxon>Pseudomonadati</taxon>
        <taxon>Pseudomonadota</taxon>
        <taxon>Gammaproteobacteria</taxon>
        <taxon>Alteromonadales</taxon>
        <taxon>Moritellaceae</taxon>
        <taxon>Moritella</taxon>
    </lineage>
</organism>
<protein>
    <recommendedName>
        <fullName evidence="4">Lipoprotein</fullName>
    </recommendedName>
</protein>
<accession>A0A5J6WGS4</accession>
<dbReference type="EMBL" id="CP044399">
    <property type="protein sequence ID" value="QFI36370.1"/>
    <property type="molecule type" value="Genomic_DNA"/>
</dbReference>
<evidence type="ECO:0000313" key="3">
    <source>
        <dbReference type="Proteomes" id="UP000327424"/>
    </source>
</evidence>
<keyword evidence="3" id="KW-1185">Reference proteome</keyword>
<dbReference type="KEGG" id="mmaa:FR932_00330"/>
<evidence type="ECO:0008006" key="4">
    <source>
        <dbReference type="Google" id="ProtNLM"/>
    </source>
</evidence>
<dbReference type="RefSeq" id="WP_019440420.1">
    <property type="nucleotide sequence ID" value="NZ_ALOE01000008.1"/>
</dbReference>
<gene>
    <name evidence="2" type="ORF">FR932_00330</name>
</gene>
<evidence type="ECO:0000256" key="1">
    <source>
        <dbReference type="SAM" id="SignalP"/>
    </source>
</evidence>
<dbReference type="OrthoDB" id="6401369at2"/>
<evidence type="ECO:0000313" key="2">
    <source>
        <dbReference type="EMBL" id="QFI36370.1"/>
    </source>
</evidence>
<dbReference type="AlphaFoldDB" id="A0A5J6WGS4"/>